<evidence type="ECO:0000256" key="1">
    <source>
        <dbReference type="SAM" id="MobiDB-lite"/>
    </source>
</evidence>
<keyword evidence="2" id="KW-0472">Membrane</keyword>
<dbReference type="STRING" id="51511.ENSCSAVP00000019192"/>
<organism evidence="3 4">
    <name type="scientific">Ciona savignyi</name>
    <name type="common">Pacific transparent sea squirt</name>
    <dbReference type="NCBI Taxonomy" id="51511"/>
    <lineage>
        <taxon>Eukaryota</taxon>
        <taxon>Metazoa</taxon>
        <taxon>Chordata</taxon>
        <taxon>Tunicata</taxon>
        <taxon>Ascidiacea</taxon>
        <taxon>Phlebobranchia</taxon>
        <taxon>Cionidae</taxon>
        <taxon>Ciona</taxon>
    </lineage>
</organism>
<keyword evidence="2" id="KW-1133">Transmembrane helix</keyword>
<dbReference type="HOGENOM" id="CLU_2432493_0_0_1"/>
<dbReference type="Proteomes" id="UP000007875">
    <property type="component" value="Unassembled WGS sequence"/>
</dbReference>
<sequence>MREQISNPREQVVNLCLNRKTTIDIALFVVLFTWMGITMAYVLNFILWNNREVASHKSYIKTLEQSKQTIPKRQNTKPLDDSTSPPAAKPN</sequence>
<keyword evidence="4" id="KW-1185">Reference proteome</keyword>
<accession>H2ZNM6</accession>
<evidence type="ECO:0000313" key="4">
    <source>
        <dbReference type="Proteomes" id="UP000007875"/>
    </source>
</evidence>
<dbReference type="AlphaFoldDB" id="H2ZNM6"/>
<reference evidence="3" key="2">
    <citation type="submission" date="2025-08" db="UniProtKB">
        <authorList>
            <consortium name="Ensembl"/>
        </authorList>
    </citation>
    <scope>IDENTIFICATION</scope>
</reference>
<dbReference type="Ensembl" id="ENSCSAVT00000019399.1">
    <property type="protein sequence ID" value="ENSCSAVP00000019192.1"/>
    <property type="gene ID" value="ENSCSAVG00000011269.1"/>
</dbReference>
<protein>
    <submittedName>
        <fullName evidence="3">Uncharacterized protein</fullName>
    </submittedName>
</protein>
<dbReference type="InParanoid" id="H2ZNM6"/>
<evidence type="ECO:0000313" key="3">
    <source>
        <dbReference type="Ensembl" id="ENSCSAVP00000019192.1"/>
    </source>
</evidence>
<evidence type="ECO:0000256" key="2">
    <source>
        <dbReference type="SAM" id="Phobius"/>
    </source>
</evidence>
<reference evidence="3" key="3">
    <citation type="submission" date="2025-09" db="UniProtKB">
        <authorList>
            <consortium name="Ensembl"/>
        </authorList>
    </citation>
    <scope>IDENTIFICATION</scope>
</reference>
<proteinExistence type="predicted"/>
<name>H2ZNM6_CIOSA</name>
<feature type="region of interest" description="Disordered" evidence="1">
    <location>
        <begin position="64"/>
        <end position="91"/>
    </location>
</feature>
<feature type="transmembrane region" description="Helical" evidence="2">
    <location>
        <begin position="25"/>
        <end position="48"/>
    </location>
</feature>
<reference evidence="4" key="1">
    <citation type="submission" date="2003-08" db="EMBL/GenBank/DDBJ databases">
        <authorList>
            <person name="Birren B."/>
            <person name="Nusbaum C."/>
            <person name="Abebe A."/>
            <person name="Abouelleil A."/>
            <person name="Adekoya E."/>
            <person name="Ait-zahra M."/>
            <person name="Allen N."/>
            <person name="Allen T."/>
            <person name="An P."/>
            <person name="Anderson M."/>
            <person name="Anderson S."/>
            <person name="Arachchi H."/>
            <person name="Armbruster J."/>
            <person name="Bachantsang P."/>
            <person name="Baldwin J."/>
            <person name="Barry A."/>
            <person name="Bayul T."/>
            <person name="Blitshsteyn B."/>
            <person name="Bloom T."/>
            <person name="Blye J."/>
            <person name="Boguslavskiy L."/>
            <person name="Borowsky M."/>
            <person name="Boukhgalter B."/>
            <person name="Brunache A."/>
            <person name="Butler J."/>
            <person name="Calixte N."/>
            <person name="Calvo S."/>
            <person name="Camarata J."/>
            <person name="Campo K."/>
            <person name="Chang J."/>
            <person name="Cheshatsang Y."/>
            <person name="Citroen M."/>
            <person name="Collymore A."/>
            <person name="Considine T."/>
            <person name="Cook A."/>
            <person name="Cooke P."/>
            <person name="Corum B."/>
            <person name="Cuomo C."/>
            <person name="David R."/>
            <person name="Dawoe T."/>
            <person name="Degray S."/>
            <person name="Dodge S."/>
            <person name="Dooley K."/>
            <person name="Dorje P."/>
            <person name="Dorjee K."/>
            <person name="Dorris L."/>
            <person name="Duffey N."/>
            <person name="Dupes A."/>
            <person name="Elkins T."/>
            <person name="Engels R."/>
            <person name="Erickson J."/>
            <person name="Farina A."/>
            <person name="Faro S."/>
            <person name="Ferreira P."/>
            <person name="Fischer H."/>
            <person name="Fitzgerald M."/>
            <person name="Foley K."/>
            <person name="Gage D."/>
            <person name="Galagan J."/>
            <person name="Gearin G."/>
            <person name="Gnerre S."/>
            <person name="Gnirke A."/>
            <person name="Goyette A."/>
            <person name="Graham J."/>
            <person name="Grandbois E."/>
            <person name="Gyaltsen K."/>
            <person name="Hafez N."/>
            <person name="Hagopian D."/>
            <person name="Hagos B."/>
            <person name="Hall J."/>
            <person name="Hatcher B."/>
            <person name="Heller A."/>
            <person name="Higgins H."/>
            <person name="Honan T."/>
            <person name="Horn A."/>
            <person name="Houde N."/>
            <person name="Hughes L."/>
            <person name="Hulme W."/>
            <person name="Husby E."/>
            <person name="Iliev I."/>
            <person name="Jaffe D."/>
            <person name="Jones C."/>
            <person name="Kamal M."/>
            <person name="Kamat A."/>
            <person name="Kamvysselis M."/>
            <person name="Karlsson E."/>
            <person name="Kells C."/>
            <person name="Kieu A."/>
            <person name="Kisner P."/>
            <person name="Kodira C."/>
            <person name="Kulbokas E."/>
            <person name="Labutti K."/>
            <person name="Lama D."/>
            <person name="Landers T."/>
            <person name="Leger J."/>
            <person name="Levine S."/>
            <person name="Lewis D."/>
            <person name="Lewis T."/>
            <person name="Lindblad-toh K."/>
            <person name="Liu X."/>
            <person name="Lokyitsang T."/>
            <person name="Lokyitsang Y."/>
            <person name="Lucien O."/>
            <person name="Lui A."/>
            <person name="Ma L.J."/>
            <person name="Mabbitt R."/>
            <person name="Macdonald J."/>
            <person name="Maclean C."/>
            <person name="Major J."/>
            <person name="Manning J."/>
            <person name="Marabella R."/>
            <person name="Maru K."/>
            <person name="Matthews C."/>
            <person name="Mauceli E."/>
            <person name="Mccarthy M."/>
            <person name="Mcdonough S."/>
            <person name="Mcghee T."/>
            <person name="Meldrim J."/>
            <person name="Meneus L."/>
            <person name="Mesirov J."/>
            <person name="Mihalev A."/>
            <person name="Mihova T."/>
            <person name="Mikkelsen T."/>
            <person name="Mlenga V."/>
            <person name="Moru K."/>
            <person name="Mozes J."/>
            <person name="Mulrain L."/>
            <person name="Munson G."/>
            <person name="Naylor J."/>
            <person name="Newes C."/>
            <person name="Nguyen C."/>
            <person name="Nguyen N."/>
            <person name="Nguyen T."/>
            <person name="Nicol R."/>
            <person name="Nielsen C."/>
            <person name="Nizzari M."/>
            <person name="Norbu C."/>
            <person name="Norbu N."/>
            <person name="O'donnell P."/>
            <person name="Okoawo O."/>
            <person name="O'leary S."/>
            <person name="Omotosho B."/>
            <person name="O'neill K."/>
            <person name="Osman S."/>
            <person name="Parker S."/>
            <person name="Perrin D."/>
            <person name="Phunkhang P."/>
            <person name="Piqani B."/>
            <person name="Purcell S."/>
            <person name="Rachupka T."/>
            <person name="Ramasamy U."/>
            <person name="Rameau R."/>
            <person name="Ray V."/>
            <person name="Raymond C."/>
            <person name="Retta R."/>
            <person name="Richardson S."/>
            <person name="Rise C."/>
            <person name="Rodriguez J."/>
            <person name="Rogers J."/>
            <person name="Rogov P."/>
            <person name="Rutman M."/>
            <person name="Schupbach R."/>
            <person name="Seaman C."/>
            <person name="Settipalli S."/>
            <person name="Sharpe T."/>
            <person name="Sheridan J."/>
            <person name="Sherpa N."/>
            <person name="Shi J."/>
            <person name="Smirnov S."/>
            <person name="Smith C."/>
            <person name="Sougnez C."/>
            <person name="Spencer B."/>
            <person name="Stalker J."/>
            <person name="Stange-thomann N."/>
            <person name="Stavropoulos S."/>
            <person name="Stetson K."/>
            <person name="Stone C."/>
            <person name="Stone S."/>
            <person name="Stubbs M."/>
            <person name="Talamas J."/>
            <person name="Tchuinga P."/>
            <person name="Tenzing P."/>
            <person name="Tesfaye S."/>
            <person name="Theodore J."/>
            <person name="Thoulutsang Y."/>
            <person name="Topham K."/>
            <person name="Towey S."/>
            <person name="Tsamla T."/>
            <person name="Tsomo N."/>
            <person name="Vallee D."/>
            <person name="Vassiliev H."/>
            <person name="Venkataraman V."/>
            <person name="Vinson J."/>
            <person name="Vo A."/>
            <person name="Wade C."/>
            <person name="Wang S."/>
            <person name="Wangchuk T."/>
            <person name="Wangdi T."/>
            <person name="Whittaker C."/>
            <person name="Wilkinson J."/>
            <person name="Wu Y."/>
            <person name="Wyman D."/>
            <person name="Yadav S."/>
            <person name="Yang S."/>
            <person name="Yang X."/>
            <person name="Yeager S."/>
            <person name="Yee E."/>
            <person name="Young G."/>
            <person name="Zainoun J."/>
            <person name="Zembeck L."/>
            <person name="Zimmer A."/>
            <person name="Zody M."/>
            <person name="Lander E."/>
        </authorList>
    </citation>
    <scope>NUCLEOTIDE SEQUENCE [LARGE SCALE GENOMIC DNA]</scope>
</reference>
<dbReference type="GeneTree" id="ENSGT00660000096978"/>
<feature type="compositionally biased region" description="Polar residues" evidence="1">
    <location>
        <begin position="64"/>
        <end position="85"/>
    </location>
</feature>
<keyword evidence="2" id="KW-0812">Transmembrane</keyword>